<sequence>MKKTAKVTVPLTAFLLAVGGVSTYYALDDSSASNPSGSATAQAPSGLAEVAKASVGDPDDPATWQLPIEAYMPTRQQARLVSGTRDELIDRCVERAGYPEWKPAPDLPELGGKTLTDWRYGIHDAGLAATRGYHPAAGEQETYDAAMAEGAVDESGTPDDVVQGCVTEVDGDVPSLQPEGIVQQVSGEAFKESLKDPKVVTAFAKWSACMKGKGYSYEKPMDANDDVRFADPYKVSDLEIATAKADIACRNAADVARTWFDAESAIQTAKIADHLTEFNDAAEAVKQAVAKAKAA</sequence>
<feature type="region of interest" description="Disordered" evidence="1">
    <location>
        <begin position="31"/>
        <end position="59"/>
    </location>
</feature>
<evidence type="ECO:0000256" key="2">
    <source>
        <dbReference type="SAM" id="SignalP"/>
    </source>
</evidence>
<gene>
    <name evidence="3" type="ORF">GCM10010285_62810</name>
</gene>
<evidence type="ECO:0000256" key="1">
    <source>
        <dbReference type="SAM" id="MobiDB-lite"/>
    </source>
</evidence>
<keyword evidence="4" id="KW-1185">Reference proteome</keyword>
<evidence type="ECO:0008006" key="5">
    <source>
        <dbReference type="Google" id="ProtNLM"/>
    </source>
</evidence>
<organism evidence="3 4">
    <name type="scientific">Streptomyces pseudogriseolus</name>
    <name type="common">Streptomyces gancidicus</name>
    <name type="synonym">Streptomyces rubiginosus</name>
    <dbReference type="NCBI Taxonomy" id="36817"/>
    <lineage>
        <taxon>Bacteria</taxon>
        <taxon>Bacillati</taxon>
        <taxon>Actinomycetota</taxon>
        <taxon>Actinomycetes</taxon>
        <taxon>Kitasatosporales</taxon>
        <taxon>Streptomycetaceae</taxon>
        <taxon>Streptomyces</taxon>
        <taxon>Streptomyces pseudogriseolus group</taxon>
    </lineage>
</organism>
<proteinExistence type="predicted"/>
<evidence type="ECO:0000313" key="3">
    <source>
        <dbReference type="EMBL" id="GGS75750.1"/>
    </source>
</evidence>
<feature type="compositionally biased region" description="Polar residues" evidence="1">
    <location>
        <begin position="31"/>
        <end position="43"/>
    </location>
</feature>
<feature type="chain" id="PRO_5046416332" description="Secreted protein" evidence="2">
    <location>
        <begin position="27"/>
        <end position="295"/>
    </location>
</feature>
<reference evidence="4" key="1">
    <citation type="journal article" date="2019" name="Int. J. Syst. Evol. Microbiol.">
        <title>The Global Catalogue of Microorganisms (GCM) 10K type strain sequencing project: providing services to taxonomists for standard genome sequencing and annotation.</title>
        <authorList>
            <consortium name="The Broad Institute Genomics Platform"/>
            <consortium name="The Broad Institute Genome Sequencing Center for Infectious Disease"/>
            <person name="Wu L."/>
            <person name="Ma J."/>
        </authorList>
    </citation>
    <scope>NUCLEOTIDE SEQUENCE [LARGE SCALE GENOMIC DNA]</scope>
    <source>
        <strain evidence="4">JCM 4416</strain>
    </source>
</reference>
<dbReference type="Proteomes" id="UP000597853">
    <property type="component" value="Unassembled WGS sequence"/>
</dbReference>
<dbReference type="EMBL" id="BMTX01000035">
    <property type="protein sequence ID" value="GGS75750.1"/>
    <property type="molecule type" value="Genomic_DNA"/>
</dbReference>
<protein>
    <recommendedName>
        <fullName evidence="5">Secreted protein</fullName>
    </recommendedName>
</protein>
<accession>A0ABQ2TNX5</accession>
<comment type="caution">
    <text evidence="3">The sequence shown here is derived from an EMBL/GenBank/DDBJ whole genome shotgun (WGS) entry which is preliminary data.</text>
</comment>
<feature type="signal peptide" evidence="2">
    <location>
        <begin position="1"/>
        <end position="26"/>
    </location>
</feature>
<name>A0ABQ2TNX5_STREZ</name>
<evidence type="ECO:0000313" key="4">
    <source>
        <dbReference type="Proteomes" id="UP000597853"/>
    </source>
</evidence>
<keyword evidence="2" id="KW-0732">Signal</keyword>